<dbReference type="SUPFAM" id="SSF48452">
    <property type="entry name" value="TPR-like"/>
    <property type="match status" value="1"/>
</dbReference>
<feature type="repeat" description="TPR" evidence="3">
    <location>
        <begin position="70"/>
        <end position="103"/>
    </location>
</feature>
<dbReference type="Gene3D" id="1.25.40.10">
    <property type="entry name" value="Tetratricopeptide repeat domain"/>
    <property type="match status" value="1"/>
</dbReference>
<dbReference type="Proteomes" id="UP000679779">
    <property type="component" value="Unassembled WGS sequence"/>
</dbReference>
<dbReference type="AlphaFoldDB" id="A0A919XHG7"/>
<proteinExistence type="predicted"/>
<feature type="region of interest" description="Disordered" evidence="4">
    <location>
        <begin position="155"/>
        <end position="175"/>
    </location>
</feature>
<comment type="caution">
    <text evidence="6">The sequence shown here is derived from an EMBL/GenBank/DDBJ whole genome shotgun (WGS) entry which is preliminary data.</text>
</comment>
<dbReference type="InterPro" id="IPR037883">
    <property type="entry name" value="Knr4/Smi1-like_sf"/>
</dbReference>
<evidence type="ECO:0000256" key="2">
    <source>
        <dbReference type="ARBA" id="ARBA00022803"/>
    </source>
</evidence>
<protein>
    <recommendedName>
        <fullName evidence="5">Knr4/Smi1-like domain-containing protein</fullName>
    </recommendedName>
</protein>
<evidence type="ECO:0000313" key="6">
    <source>
        <dbReference type="EMBL" id="GIO32916.1"/>
    </source>
</evidence>
<dbReference type="Pfam" id="PF07719">
    <property type="entry name" value="TPR_2"/>
    <property type="match status" value="1"/>
</dbReference>
<dbReference type="Gene3D" id="3.40.1580.10">
    <property type="entry name" value="SMI1/KNR4-like"/>
    <property type="match status" value="1"/>
</dbReference>
<evidence type="ECO:0000256" key="4">
    <source>
        <dbReference type="SAM" id="MobiDB-lite"/>
    </source>
</evidence>
<organism evidence="6 7">
    <name type="scientific">Paenibacillus albilobatus</name>
    <dbReference type="NCBI Taxonomy" id="2716884"/>
    <lineage>
        <taxon>Bacteria</taxon>
        <taxon>Bacillati</taxon>
        <taxon>Bacillota</taxon>
        <taxon>Bacilli</taxon>
        <taxon>Bacillales</taxon>
        <taxon>Paenibacillaceae</taxon>
        <taxon>Paenibacillus</taxon>
    </lineage>
</organism>
<sequence>MISDELLAQLEAWHEEDEFERIVDAIAEIPEEERDYELVGQLGRAMNNLGRYEEAVGQFLTVAEEGTDDPLWHYRIGLAYYYLDRYEDALREFEAADKLDPGDEDTLEFLESIRQKLAEPSPDEDSADEPVLEPVEEPAASAAAVAAVPVEATDSDPAGFWDDHADGAEQYISDPPTDDLIASVEESLVFKLPASYIDMMKQHNGGIPRNRRFPIGGAESGEAGYITISGIMGIGREKTYSLCGAEGSRHSIENGGYPEFGVAICHCPSESGIVMLDYRPSGNDGEPEVIFVDKAQNYKITKLAPNFEAFIGGLVH</sequence>
<reference evidence="6" key="1">
    <citation type="submission" date="2021-03" db="EMBL/GenBank/DDBJ databases">
        <title>Antimicrobial resistance genes in bacteria isolated from Japanese honey, and their potential for conferring macrolide and lincosamide resistance in the American foulbrood pathogen Paenibacillus larvae.</title>
        <authorList>
            <person name="Okamoto M."/>
            <person name="Kumagai M."/>
            <person name="Kanamori H."/>
            <person name="Takamatsu D."/>
        </authorList>
    </citation>
    <scope>NUCLEOTIDE SEQUENCE</scope>
    <source>
        <strain evidence="6">J2TS6</strain>
    </source>
</reference>
<keyword evidence="1" id="KW-0677">Repeat</keyword>
<feature type="domain" description="Knr4/Smi1-like" evidence="5">
    <location>
        <begin position="175"/>
        <end position="313"/>
    </location>
</feature>
<dbReference type="Pfam" id="PF09346">
    <property type="entry name" value="SMI1_KNR4"/>
    <property type="match status" value="1"/>
</dbReference>
<dbReference type="InterPro" id="IPR018958">
    <property type="entry name" value="Knr4/Smi1-like_dom"/>
</dbReference>
<keyword evidence="7" id="KW-1185">Reference proteome</keyword>
<dbReference type="InterPro" id="IPR019734">
    <property type="entry name" value="TPR_rpt"/>
</dbReference>
<dbReference type="PROSITE" id="PS50005">
    <property type="entry name" value="TPR"/>
    <property type="match status" value="1"/>
</dbReference>
<dbReference type="InterPro" id="IPR013105">
    <property type="entry name" value="TPR_2"/>
</dbReference>
<dbReference type="SMART" id="SM00860">
    <property type="entry name" value="SMI1_KNR4"/>
    <property type="match status" value="1"/>
</dbReference>
<evidence type="ECO:0000256" key="3">
    <source>
        <dbReference type="PROSITE-ProRule" id="PRU00339"/>
    </source>
</evidence>
<evidence type="ECO:0000259" key="5">
    <source>
        <dbReference type="SMART" id="SM00860"/>
    </source>
</evidence>
<dbReference type="EMBL" id="BORQ01000005">
    <property type="protein sequence ID" value="GIO32916.1"/>
    <property type="molecule type" value="Genomic_DNA"/>
</dbReference>
<evidence type="ECO:0000256" key="1">
    <source>
        <dbReference type="ARBA" id="ARBA00022737"/>
    </source>
</evidence>
<name>A0A919XHG7_9BACL</name>
<evidence type="ECO:0000313" key="7">
    <source>
        <dbReference type="Proteomes" id="UP000679779"/>
    </source>
</evidence>
<dbReference type="InterPro" id="IPR011990">
    <property type="entry name" value="TPR-like_helical_dom_sf"/>
</dbReference>
<keyword evidence="2 3" id="KW-0802">TPR repeat</keyword>
<dbReference type="SUPFAM" id="SSF160631">
    <property type="entry name" value="SMI1/KNR4-like"/>
    <property type="match status" value="1"/>
</dbReference>
<accession>A0A919XHG7</accession>
<gene>
    <name evidence="6" type="ORF">J2TS6_40570</name>
</gene>